<dbReference type="PANTHER" id="PTHR12246">
    <property type="entry name" value="PALMITOYLTRANSFERASE ZDHHC16"/>
    <property type="match status" value="1"/>
</dbReference>
<feature type="transmembrane region" description="Helical" evidence="7">
    <location>
        <begin position="137"/>
        <end position="160"/>
    </location>
</feature>
<dbReference type="PROSITE" id="PS50216">
    <property type="entry name" value="DHHC"/>
    <property type="match status" value="1"/>
</dbReference>
<organism evidence="9 10">
    <name type="scientific">Patella caerulea</name>
    <name type="common">Rayed Mediterranean limpet</name>
    <dbReference type="NCBI Taxonomy" id="87958"/>
    <lineage>
        <taxon>Eukaryota</taxon>
        <taxon>Metazoa</taxon>
        <taxon>Spiralia</taxon>
        <taxon>Lophotrochozoa</taxon>
        <taxon>Mollusca</taxon>
        <taxon>Gastropoda</taxon>
        <taxon>Patellogastropoda</taxon>
        <taxon>Patelloidea</taxon>
        <taxon>Patellidae</taxon>
        <taxon>Patella</taxon>
    </lineage>
</organism>
<feature type="transmembrane region" description="Helical" evidence="7">
    <location>
        <begin position="180"/>
        <end position="208"/>
    </location>
</feature>
<dbReference type="InterPro" id="IPR001594">
    <property type="entry name" value="Palmitoyltrfase_DHHC"/>
</dbReference>
<keyword evidence="6 7" id="KW-0012">Acyltransferase</keyword>
<evidence type="ECO:0000313" key="10">
    <source>
        <dbReference type="Proteomes" id="UP001347796"/>
    </source>
</evidence>
<reference evidence="9 10" key="1">
    <citation type="submission" date="2024-01" db="EMBL/GenBank/DDBJ databases">
        <title>The genome of the rayed Mediterranean limpet Patella caerulea (Linnaeus, 1758).</title>
        <authorList>
            <person name="Anh-Thu Weber A."/>
            <person name="Halstead-Nussloch G."/>
        </authorList>
    </citation>
    <scope>NUCLEOTIDE SEQUENCE [LARGE SCALE GENOMIC DNA]</scope>
    <source>
        <strain evidence="9">AATW-2023a</strain>
        <tissue evidence="9">Whole specimen</tissue>
    </source>
</reference>
<dbReference type="EMBL" id="JAZGQO010000015">
    <property type="protein sequence ID" value="KAK6169000.1"/>
    <property type="molecule type" value="Genomic_DNA"/>
</dbReference>
<evidence type="ECO:0000256" key="4">
    <source>
        <dbReference type="ARBA" id="ARBA00022989"/>
    </source>
</evidence>
<comment type="similarity">
    <text evidence="7">Belongs to the DHHC palmitoyltransferase family.</text>
</comment>
<feature type="transmembrane region" description="Helical" evidence="7">
    <location>
        <begin position="12"/>
        <end position="33"/>
    </location>
</feature>
<dbReference type="GO" id="GO:0019706">
    <property type="term" value="F:protein-cysteine S-palmitoyltransferase activity"/>
    <property type="evidence" value="ECO:0007669"/>
    <property type="project" value="UniProtKB-EC"/>
</dbReference>
<keyword evidence="2 7" id="KW-0808">Transferase</keyword>
<evidence type="ECO:0000313" key="9">
    <source>
        <dbReference type="EMBL" id="KAK6169000.1"/>
    </source>
</evidence>
<dbReference type="AlphaFoldDB" id="A0AAN8GAB3"/>
<dbReference type="Pfam" id="PF01529">
    <property type="entry name" value="DHHC"/>
    <property type="match status" value="1"/>
</dbReference>
<evidence type="ECO:0000256" key="5">
    <source>
        <dbReference type="ARBA" id="ARBA00023136"/>
    </source>
</evidence>
<keyword evidence="5 7" id="KW-0472">Membrane</keyword>
<dbReference type="GO" id="GO:0016020">
    <property type="term" value="C:membrane"/>
    <property type="evidence" value="ECO:0007669"/>
    <property type="project" value="UniProtKB-SubCell"/>
</dbReference>
<comment type="subcellular location">
    <subcellularLocation>
        <location evidence="1">Membrane</location>
        <topology evidence="1">Multi-pass membrane protein</topology>
    </subcellularLocation>
</comment>
<sequence>MSRSRHVGTWRQIFHWGPMLALSVIIVIAWMTVVCDLMWWPITSTGGCINLLVFLMWVALTFYNYFRAALLGPGFVPYGYKPKNESDCDKLQYCQVCEGYKTPRSHHCRKCERCVMKMDHHCPWINTCCGHLNHCSFIWFLFFAPCGCIHAIFILIPSIYRALNFHWYLYYRREEPLVELGVVGFICTMFAIGLAIGVVIAVGMLFYIQLKSVWKNETGIENWIIEKAEDRLRGEDEEEEFIYPYNLGWKENLRQVFTFTGRPKSDGITWQVVDGCDQFTFTIEQIHQKAEKRERTVEYTIISDYGGSLFPISKGCKVMYCIPCTDEPRIPVKTGDHVLVTRWKKHWLYGTKVGNDSDNGNKKRIRGWFPRQCAREIIGNDISESDKKDD</sequence>
<name>A0AAN8GAB3_PATCE</name>
<evidence type="ECO:0000256" key="7">
    <source>
        <dbReference type="RuleBase" id="RU079119"/>
    </source>
</evidence>
<accession>A0AAN8GAB3</accession>
<evidence type="ECO:0000256" key="2">
    <source>
        <dbReference type="ARBA" id="ARBA00022679"/>
    </source>
</evidence>
<dbReference type="SUPFAM" id="SSF50044">
    <property type="entry name" value="SH3-domain"/>
    <property type="match status" value="1"/>
</dbReference>
<feature type="domain" description="Palmitoyltransferase DHHC" evidence="8">
    <location>
        <begin position="89"/>
        <end position="223"/>
    </location>
</feature>
<comment type="domain">
    <text evidence="7">The DHHC domain is required for palmitoyltransferase activity.</text>
</comment>
<dbReference type="EC" id="2.3.1.225" evidence="7"/>
<keyword evidence="4 7" id="KW-1133">Transmembrane helix</keyword>
<comment type="catalytic activity">
    <reaction evidence="7">
        <text>L-cysteinyl-[protein] + hexadecanoyl-CoA = S-hexadecanoyl-L-cysteinyl-[protein] + CoA</text>
        <dbReference type="Rhea" id="RHEA:36683"/>
        <dbReference type="Rhea" id="RHEA-COMP:10131"/>
        <dbReference type="Rhea" id="RHEA-COMP:11032"/>
        <dbReference type="ChEBI" id="CHEBI:29950"/>
        <dbReference type="ChEBI" id="CHEBI:57287"/>
        <dbReference type="ChEBI" id="CHEBI:57379"/>
        <dbReference type="ChEBI" id="CHEBI:74151"/>
        <dbReference type="EC" id="2.3.1.225"/>
    </reaction>
</comment>
<protein>
    <recommendedName>
        <fullName evidence="7">Palmitoyltransferase</fullName>
        <ecNumber evidence="7">2.3.1.225</ecNumber>
    </recommendedName>
</protein>
<keyword evidence="10" id="KW-1185">Reference proteome</keyword>
<evidence type="ECO:0000256" key="1">
    <source>
        <dbReference type="ARBA" id="ARBA00004141"/>
    </source>
</evidence>
<feature type="transmembrane region" description="Helical" evidence="7">
    <location>
        <begin position="39"/>
        <end position="63"/>
    </location>
</feature>
<evidence type="ECO:0000259" key="8">
    <source>
        <dbReference type="Pfam" id="PF01529"/>
    </source>
</evidence>
<evidence type="ECO:0000256" key="3">
    <source>
        <dbReference type="ARBA" id="ARBA00022692"/>
    </source>
</evidence>
<dbReference type="InterPro" id="IPR039859">
    <property type="entry name" value="PFA4/ZDH16/20/ERF2-like"/>
</dbReference>
<proteinExistence type="inferred from homology"/>
<dbReference type="InterPro" id="IPR036028">
    <property type="entry name" value="SH3-like_dom_sf"/>
</dbReference>
<keyword evidence="3 7" id="KW-0812">Transmembrane</keyword>
<comment type="caution">
    <text evidence="9">The sequence shown here is derived from an EMBL/GenBank/DDBJ whole genome shotgun (WGS) entry which is preliminary data.</text>
</comment>
<evidence type="ECO:0000256" key="6">
    <source>
        <dbReference type="ARBA" id="ARBA00023315"/>
    </source>
</evidence>
<gene>
    <name evidence="9" type="ORF">SNE40_020134</name>
</gene>
<dbReference type="Proteomes" id="UP001347796">
    <property type="component" value="Unassembled WGS sequence"/>
</dbReference>